<feature type="compositionally biased region" description="Polar residues" evidence="1">
    <location>
        <begin position="64"/>
        <end position="86"/>
    </location>
</feature>
<accession>A0A4U5LZE2</accession>
<sequence length="93" mass="10394">MARHNEDDGCPTTYLIPTALLMAYFILVTIALIAYTIINRKYLGAGGIRIRNEEGRSMKRSKNAGRNQQQDLITDYDQTMAQSTEAPNDGQKA</sequence>
<dbReference type="Proteomes" id="UP000298663">
    <property type="component" value="Unassembled WGS sequence"/>
</dbReference>
<dbReference type="OrthoDB" id="10512335at2759"/>
<organism evidence="3 4">
    <name type="scientific">Steinernema carpocapsae</name>
    <name type="common">Entomopathogenic nematode</name>
    <dbReference type="NCBI Taxonomy" id="34508"/>
    <lineage>
        <taxon>Eukaryota</taxon>
        <taxon>Metazoa</taxon>
        <taxon>Ecdysozoa</taxon>
        <taxon>Nematoda</taxon>
        <taxon>Chromadorea</taxon>
        <taxon>Rhabditida</taxon>
        <taxon>Tylenchina</taxon>
        <taxon>Panagrolaimomorpha</taxon>
        <taxon>Strongyloidoidea</taxon>
        <taxon>Steinernematidae</taxon>
        <taxon>Steinernema</taxon>
    </lineage>
</organism>
<evidence type="ECO:0000313" key="4">
    <source>
        <dbReference type="Proteomes" id="UP000298663"/>
    </source>
</evidence>
<feature type="transmembrane region" description="Helical" evidence="2">
    <location>
        <begin position="14"/>
        <end position="38"/>
    </location>
</feature>
<evidence type="ECO:0000256" key="1">
    <source>
        <dbReference type="SAM" id="MobiDB-lite"/>
    </source>
</evidence>
<protein>
    <submittedName>
        <fullName evidence="3">Uncharacterized protein</fullName>
    </submittedName>
</protein>
<dbReference type="EMBL" id="AZBU02000011">
    <property type="protein sequence ID" value="TKR61709.1"/>
    <property type="molecule type" value="Genomic_DNA"/>
</dbReference>
<dbReference type="AlphaFoldDB" id="A0A4U5LZE2"/>
<proteinExistence type="predicted"/>
<reference evidence="3 4" key="2">
    <citation type="journal article" date="2019" name="G3 (Bethesda)">
        <title>Hybrid Assembly of the Genome of the Entomopathogenic Nematode Steinernema carpocapsae Identifies the X-Chromosome.</title>
        <authorList>
            <person name="Serra L."/>
            <person name="Macchietto M."/>
            <person name="Macias-Munoz A."/>
            <person name="McGill C.J."/>
            <person name="Rodriguez I.M."/>
            <person name="Rodriguez B."/>
            <person name="Murad R."/>
            <person name="Mortazavi A."/>
        </authorList>
    </citation>
    <scope>NUCLEOTIDE SEQUENCE [LARGE SCALE GENOMIC DNA]</scope>
    <source>
        <strain evidence="3 4">ALL</strain>
    </source>
</reference>
<feature type="region of interest" description="Disordered" evidence="1">
    <location>
        <begin position="53"/>
        <end position="93"/>
    </location>
</feature>
<evidence type="ECO:0000256" key="2">
    <source>
        <dbReference type="SAM" id="Phobius"/>
    </source>
</evidence>
<reference evidence="3 4" key="1">
    <citation type="journal article" date="2015" name="Genome Biol.">
        <title>Comparative genomics of Steinernema reveals deeply conserved gene regulatory networks.</title>
        <authorList>
            <person name="Dillman A.R."/>
            <person name="Macchietto M."/>
            <person name="Porter C.F."/>
            <person name="Rogers A."/>
            <person name="Williams B."/>
            <person name="Antoshechkin I."/>
            <person name="Lee M.M."/>
            <person name="Goodwin Z."/>
            <person name="Lu X."/>
            <person name="Lewis E.E."/>
            <person name="Goodrich-Blair H."/>
            <person name="Stock S.P."/>
            <person name="Adams B.J."/>
            <person name="Sternberg P.W."/>
            <person name="Mortazavi A."/>
        </authorList>
    </citation>
    <scope>NUCLEOTIDE SEQUENCE [LARGE SCALE GENOMIC DNA]</scope>
    <source>
        <strain evidence="3 4">ALL</strain>
    </source>
</reference>
<keyword evidence="2" id="KW-1133">Transmembrane helix</keyword>
<keyword evidence="2" id="KW-0472">Membrane</keyword>
<keyword evidence="2" id="KW-0812">Transmembrane</keyword>
<keyword evidence="4" id="KW-1185">Reference proteome</keyword>
<name>A0A4U5LZE2_STECR</name>
<comment type="caution">
    <text evidence="3">The sequence shown here is derived from an EMBL/GenBank/DDBJ whole genome shotgun (WGS) entry which is preliminary data.</text>
</comment>
<gene>
    <name evidence="3" type="ORF">L596_028789</name>
</gene>
<evidence type="ECO:0000313" key="3">
    <source>
        <dbReference type="EMBL" id="TKR61709.1"/>
    </source>
</evidence>